<dbReference type="RefSeq" id="WP_382400356.1">
    <property type="nucleotide sequence ID" value="NZ_JBHSWH010000001.1"/>
</dbReference>
<dbReference type="Pfam" id="PF13561">
    <property type="entry name" value="adh_short_C2"/>
    <property type="match status" value="1"/>
</dbReference>
<name>A0ABW2AEZ7_9MICO</name>
<dbReference type="PRINTS" id="PR00081">
    <property type="entry name" value="GDHRDH"/>
</dbReference>
<evidence type="ECO:0000259" key="3">
    <source>
        <dbReference type="SMART" id="SM00822"/>
    </source>
</evidence>
<keyword evidence="5" id="KW-1185">Reference proteome</keyword>
<reference evidence="5" key="1">
    <citation type="journal article" date="2019" name="Int. J. Syst. Evol. Microbiol.">
        <title>The Global Catalogue of Microorganisms (GCM) 10K type strain sequencing project: providing services to taxonomists for standard genome sequencing and annotation.</title>
        <authorList>
            <consortium name="The Broad Institute Genomics Platform"/>
            <consortium name="The Broad Institute Genome Sequencing Center for Infectious Disease"/>
            <person name="Wu L."/>
            <person name="Ma J."/>
        </authorList>
    </citation>
    <scope>NUCLEOTIDE SEQUENCE [LARGE SCALE GENOMIC DNA]</scope>
    <source>
        <strain evidence="5">CCUG 58127</strain>
    </source>
</reference>
<dbReference type="Gene3D" id="3.40.50.720">
    <property type="entry name" value="NAD(P)-binding Rossmann-like Domain"/>
    <property type="match status" value="2"/>
</dbReference>
<dbReference type="EC" id="1.1.1.100" evidence="4"/>
<keyword evidence="4" id="KW-0560">Oxidoreductase</keyword>
<accession>A0ABW2AEZ7</accession>
<evidence type="ECO:0000256" key="1">
    <source>
        <dbReference type="ARBA" id="ARBA00006484"/>
    </source>
</evidence>
<dbReference type="NCBIfam" id="NF006110">
    <property type="entry name" value="PRK08261.1"/>
    <property type="match status" value="1"/>
</dbReference>
<proteinExistence type="inferred from homology"/>
<dbReference type="InterPro" id="IPR036291">
    <property type="entry name" value="NAD(P)-bd_dom_sf"/>
</dbReference>
<sequence>MHSFPSAPPVDSASSRFWRQPSERHLLEPRQHQPGRQEDRRPAGSPRPAQLRRYAEGQDLLAGPAAVAGIGDAPVAAAAAGIIKASGADVVQASAEASYDTKLGAIVFDASAARTLDQLDELRATVGPAIKKLGSSARLVVIGTPPAELEDAEAAATQQALEGITRSIGKEMLRGSTANLLWVDQDAQHDPSVLAAPLRFFLSSRSAYVSGQPVRVRAADVPDSTDWRHPLTGRIAVITGAARGIGAEIAKVFARAGATLILVDIPAAGDSLSKVANKLGATALQLDVTAEDAGARIAEAVARKGDKLHVMVHNAGITRDKLFVNTDESRWGSVLDVNLRSQFRINKTLLDPSVKGGLAEGGRIIGVASISGIGGNRGQSNYAASKAGVIGMVRQLSQNLADREITVNAVAPGFIETEMTAKIPFATREVGRRLNSLLQGGSPTDVGEAIAFFAEPGSAGVTGQVLRVCGQSQLGA</sequence>
<dbReference type="InterPro" id="IPR002347">
    <property type="entry name" value="SDR_fam"/>
</dbReference>
<feature type="region of interest" description="Disordered" evidence="2">
    <location>
        <begin position="1"/>
        <end position="48"/>
    </location>
</feature>
<dbReference type="InterPro" id="IPR020904">
    <property type="entry name" value="Sc_DH/Rdtase_CS"/>
</dbReference>
<feature type="domain" description="Ketoreductase" evidence="3">
    <location>
        <begin position="234"/>
        <end position="413"/>
    </location>
</feature>
<dbReference type="PANTHER" id="PTHR42760">
    <property type="entry name" value="SHORT-CHAIN DEHYDROGENASES/REDUCTASES FAMILY MEMBER"/>
    <property type="match status" value="1"/>
</dbReference>
<comment type="caution">
    <text evidence="4">The sequence shown here is derived from an EMBL/GenBank/DDBJ whole genome shotgun (WGS) entry which is preliminary data.</text>
</comment>
<dbReference type="SMART" id="SM00822">
    <property type="entry name" value="PKS_KR"/>
    <property type="match status" value="1"/>
</dbReference>
<dbReference type="SUPFAM" id="SSF51735">
    <property type="entry name" value="NAD(P)-binding Rossmann-fold domains"/>
    <property type="match status" value="1"/>
</dbReference>
<dbReference type="PANTHER" id="PTHR42760:SF78">
    <property type="entry name" value="3-OXOACYL-[ACYL-CARRIER-PROTEIN] REDUCTASE [NADH]"/>
    <property type="match status" value="1"/>
</dbReference>
<dbReference type="PROSITE" id="PS00061">
    <property type="entry name" value="ADH_SHORT"/>
    <property type="match status" value="1"/>
</dbReference>
<gene>
    <name evidence="4" type="ORF">ACFQDH_08590</name>
</gene>
<dbReference type="Proteomes" id="UP001596298">
    <property type="component" value="Unassembled WGS sequence"/>
</dbReference>
<comment type="similarity">
    <text evidence="1">Belongs to the short-chain dehydrogenases/reductases (SDR) family.</text>
</comment>
<evidence type="ECO:0000313" key="5">
    <source>
        <dbReference type="Proteomes" id="UP001596298"/>
    </source>
</evidence>
<dbReference type="PRINTS" id="PR00080">
    <property type="entry name" value="SDRFAMILY"/>
</dbReference>
<dbReference type="InterPro" id="IPR057326">
    <property type="entry name" value="KR_dom"/>
</dbReference>
<feature type="compositionally biased region" description="Basic and acidic residues" evidence="2">
    <location>
        <begin position="21"/>
        <end position="42"/>
    </location>
</feature>
<protein>
    <submittedName>
        <fullName evidence="4">3-oxoacyl-ACP reductase</fullName>
        <ecNumber evidence="4">1.1.1.100</ecNumber>
    </submittedName>
</protein>
<dbReference type="GO" id="GO:0004316">
    <property type="term" value="F:3-oxoacyl-[acyl-carrier-protein] reductase (NADPH) activity"/>
    <property type="evidence" value="ECO:0007669"/>
    <property type="project" value="UniProtKB-EC"/>
</dbReference>
<evidence type="ECO:0000256" key="2">
    <source>
        <dbReference type="SAM" id="MobiDB-lite"/>
    </source>
</evidence>
<organism evidence="4 5">
    <name type="scientific">Flexivirga alba</name>
    <dbReference type="NCBI Taxonomy" id="702742"/>
    <lineage>
        <taxon>Bacteria</taxon>
        <taxon>Bacillati</taxon>
        <taxon>Actinomycetota</taxon>
        <taxon>Actinomycetes</taxon>
        <taxon>Micrococcales</taxon>
        <taxon>Dermacoccaceae</taxon>
        <taxon>Flexivirga</taxon>
    </lineage>
</organism>
<evidence type="ECO:0000313" key="4">
    <source>
        <dbReference type="EMBL" id="MFC6705323.1"/>
    </source>
</evidence>
<dbReference type="EMBL" id="JBHSWH010000001">
    <property type="protein sequence ID" value="MFC6705323.1"/>
    <property type="molecule type" value="Genomic_DNA"/>
</dbReference>